<feature type="transmembrane region" description="Helical" evidence="7">
    <location>
        <begin position="603"/>
        <end position="627"/>
    </location>
</feature>
<feature type="transmembrane region" description="Helical" evidence="7">
    <location>
        <begin position="287"/>
        <end position="308"/>
    </location>
</feature>
<evidence type="ECO:0000256" key="1">
    <source>
        <dbReference type="ARBA" id="ARBA00004651"/>
    </source>
</evidence>
<evidence type="ECO:0000256" key="3">
    <source>
        <dbReference type="ARBA" id="ARBA00022475"/>
    </source>
</evidence>
<feature type="transmembrane region" description="Helical" evidence="7">
    <location>
        <begin position="469"/>
        <end position="486"/>
    </location>
</feature>
<dbReference type="OrthoDB" id="9815258at2"/>
<keyword evidence="3" id="KW-1003">Cell membrane</keyword>
<feature type="transmembrane region" description="Helical" evidence="7">
    <location>
        <begin position="534"/>
        <end position="564"/>
    </location>
</feature>
<evidence type="ECO:0000256" key="7">
    <source>
        <dbReference type="RuleBase" id="RU363032"/>
    </source>
</evidence>
<keyword evidence="2 7" id="KW-0813">Transport</keyword>
<feature type="transmembrane region" description="Helical" evidence="7">
    <location>
        <begin position="171"/>
        <end position="198"/>
    </location>
</feature>
<dbReference type="GO" id="GO:0015871">
    <property type="term" value="P:choline transport"/>
    <property type="evidence" value="ECO:0007669"/>
    <property type="project" value="TreeGrafter"/>
</dbReference>
<organism evidence="9 10">
    <name type="scientific">Ruegeria denitrificans</name>
    <dbReference type="NCBI Taxonomy" id="1715692"/>
    <lineage>
        <taxon>Bacteria</taxon>
        <taxon>Pseudomonadati</taxon>
        <taxon>Pseudomonadota</taxon>
        <taxon>Alphaproteobacteria</taxon>
        <taxon>Rhodobacterales</taxon>
        <taxon>Roseobacteraceae</taxon>
        <taxon>Ruegeria</taxon>
    </lineage>
</organism>
<keyword evidence="10" id="KW-1185">Reference proteome</keyword>
<dbReference type="Gene3D" id="1.10.3720.10">
    <property type="entry name" value="MetI-like"/>
    <property type="match status" value="2"/>
</dbReference>
<feature type="transmembrane region" description="Helical" evidence="7">
    <location>
        <begin position="103"/>
        <end position="121"/>
    </location>
</feature>
<dbReference type="Pfam" id="PF00528">
    <property type="entry name" value="BPD_transp_1"/>
    <property type="match status" value="2"/>
</dbReference>
<keyword evidence="4 7" id="KW-0812">Transmembrane</keyword>
<dbReference type="SUPFAM" id="SSF161098">
    <property type="entry name" value="MetI-like"/>
    <property type="match status" value="2"/>
</dbReference>
<dbReference type="PANTHER" id="PTHR47737:SF1">
    <property type="entry name" value="GLYCINE BETAINE_PROLINE BETAINE TRANSPORT SYSTEM PERMEASE PROTEIN PROW"/>
    <property type="match status" value="1"/>
</dbReference>
<dbReference type="AlphaFoldDB" id="A0A0P1I868"/>
<dbReference type="CDD" id="cd06261">
    <property type="entry name" value="TM_PBP2"/>
    <property type="match status" value="2"/>
</dbReference>
<evidence type="ECO:0000313" key="10">
    <source>
        <dbReference type="Proteomes" id="UP000051260"/>
    </source>
</evidence>
<dbReference type="STRING" id="1715692.RUE5091_01741"/>
<comment type="similarity">
    <text evidence="7">Belongs to the binding-protein-dependent transport system permease family.</text>
</comment>
<keyword evidence="6 7" id="KW-0472">Membrane</keyword>
<feature type="domain" description="ABC transmembrane type-1" evidence="8">
    <location>
        <begin position="124"/>
        <end position="304"/>
    </location>
</feature>
<name>A0A0P1I868_9RHOB</name>
<feature type="transmembrane region" description="Helical" evidence="7">
    <location>
        <begin position="431"/>
        <end position="463"/>
    </location>
</feature>
<dbReference type="PROSITE" id="PS50928">
    <property type="entry name" value="ABC_TM1"/>
    <property type="match status" value="2"/>
</dbReference>
<comment type="subcellular location">
    <subcellularLocation>
        <location evidence="1 7">Cell membrane</location>
        <topology evidence="1 7">Multi-pass membrane protein</topology>
    </subcellularLocation>
</comment>
<evidence type="ECO:0000256" key="6">
    <source>
        <dbReference type="ARBA" id="ARBA00023136"/>
    </source>
</evidence>
<feature type="transmembrane region" description="Helical" evidence="7">
    <location>
        <begin position="243"/>
        <end position="267"/>
    </location>
</feature>
<gene>
    <name evidence="9" type="primary">opuAB_1</name>
    <name evidence="9" type="ORF">RUE5091_01741</name>
</gene>
<dbReference type="Proteomes" id="UP000051260">
    <property type="component" value="Unassembled WGS sequence"/>
</dbReference>
<dbReference type="GO" id="GO:0031460">
    <property type="term" value="P:glycine betaine transport"/>
    <property type="evidence" value="ECO:0007669"/>
    <property type="project" value="TreeGrafter"/>
</dbReference>
<evidence type="ECO:0000256" key="5">
    <source>
        <dbReference type="ARBA" id="ARBA00022989"/>
    </source>
</evidence>
<keyword evidence="5 7" id="KW-1133">Transmembrane helix</keyword>
<proteinExistence type="inferred from homology"/>
<evidence type="ECO:0000259" key="8">
    <source>
        <dbReference type="PROSITE" id="PS50928"/>
    </source>
</evidence>
<feature type="transmembrane region" description="Helical" evidence="7">
    <location>
        <begin position="320"/>
        <end position="341"/>
    </location>
</feature>
<feature type="transmembrane region" description="Helical" evidence="7">
    <location>
        <begin position="493"/>
        <end position="514"/>
    </location>
</feature>
<sequence>MDSSSDRSLVVWLAVTVLVAICVVFAKNLGPLVIYPDALVLPVTDPMNTAMRWFVVTFGWFFKAISWLLDWPILLAKSLLHAVPWAAWFVLWIYLALRAGGRGLAIFTAISLMYMVTFGFWSQSMNSFALVVVSIPMAVALGFALGTWGFLSDRAYRIIMPILDLMQTVPAFAYLLPILLLFGFGTTVGLVASILFAFPPMVRNTIVGLRGVPDEVIESGLMSGATPSQLFWRVRVPTAQRQILLGVNQTTMASLSMVIIASIIGGTNDIGWEVLSTMRKAQFGESLLAGIVIALMAMVLDRITWGFAVQSSPTKRGAAGWIICAVLFGAAWLLALLFPPFKDWPEAWVLNPAPAMNAGLEWIFVEFRTVLEAIKRAALFYLMLPIKIGLSQAVSPFTWGFAMTPAVTTGYSLIVAAVAAYFSFKGKLLPALWVILFALVLYSGLTGLAWVALSAVIVALAWQAGGKNLALWALAGVAFLLLTGIWEPSVISLYLCGVGVLLSFIFGSAIGTWASENDTVSRMVRPVIDTLQTMPLFVILIPFVMVFKIGEFTALLAIIVYAIVPAIRYTEHGLRNLPHDVIEAATAIGTTPRQLLWQVKLPLAVPSIMLGLNQTIMFGISMLVITALVGTDDLGQQIYIGLGDGDFGVGMTAGIGMAIIAMIADRITQGFSQQIQARLGVKLNESL</sequence>
<dbReference type="FunFam" id="1.10.3720.10:FF:000001">
    <property type="entry name" value="Glycine betaine ABC transporter, permease"/>
    <property type="match status" value="1"/>
</dbReference>
<accession>A0A0P1I868</accession>
<feature type="domain" description="ABC transmembrane type-1" evidence="8">
    <location>
        <begin position="489"/>
        <end position="668"/>
    </location>
</feature>
<dbReference type="PANTHER" id="PTHR47737">
    <property type="entry name" value="GLYCINE BETAINE/PROLINE BETAINE TRANSPORT SYSTEM PERMEASE PROTEIN PROW"/>
    <property type="match status" value="1"/>
</dbReference>
<evidence type="ECO:0000313" key="9">
    <source>
        <dbReference type="EMBL" id="CUJ97007.1"/>
    </source>
</evidence>
<dbReference type="GO" id="GO:0005275">
    <property type="term" value="F:amine transmembrane transporter activity"/>
    <property type="evidence" value="ECO:0007669"/>
    <property type="project" value="TreeGrafter"/>
</dbReference>
<dbReference type="InterPro" id="IPR000515">
    <property type="entry name" value="MetI-like"/>
</dbReference>
<dbReference type="GO" id="GO:0015226">
    <property type="term" value="F:carnitine transmembrane transporter activity"/>
    <property type="evidence" value="ECO:0007669"/>
    <property type="project" value="TreeGrafter"/>
</dbReference>
<feature type="transmembrane region" description="Helical" evidence="7">
    <location>
        <begin position="401"/>
        <end position="424"/>
    </location>
</feature>
<dbReference type="RefSeq" id="WP_058281492.1">
    <property type="nucleotide sequence ID" value="NZ_CYUD01000005.1"/>
</dbReference>
<feature type="transmembrane region" description="Helical" evidence="7">
    <location>
        <begin position="128"/>
        <end position="151"/>
    </location>
</feature>
<feature type="transmembrane region" description="Helical" evidence="7">
    <location>
        <begin position="377"/>
        <end position="395"/>
    </location>
</feature>
<protein>
    <submittedName>
        <fullName evidence="9">Glycine betaine transport system permease protein OpuAB</fullName>
    </submittedName>
</protein>
<feature type="transmembrane region" description="Helical" evidence="7">
    <location>
        <begin position="50"/>
        <end position="69"/>
    </location>
</feature>
<dbReference type="EMBL" id="CYUD01000005">
    <property type="protein sequence ID" value="CUJ97007.1"/>
    <property type="molecule type" value="Genomic_DNA"/>
</dbReference>
<dbReference type="InterPro" id="IPR035906">
    <property type="entry name" value="MetI-like_sf"/>
</dbReference>
<feature type="transmembrane region" description="Helical" evidence="7">
    <location>
        <begin position="647"/>
        <end position="664"/>
    </location>
</feature>
<dbReference type="GO" id="GO:0043190">
    <property type="term" value="C:ATP-binding cassette (ABC) transporter complex"/>
    <property type="evidence" value="ECO:0007669"/>
    <property type="project" value="TreeGrafter"/>
</dbReference>
<feature type="transmembrane region" description="Helical" evidence="7">
    <location>
        <begin position="78"/>
        <end position="97"/>
    </location>
</feature>
<evidence type="ECO:0000256" key="4">
    <source>
        <dbReference type="ARBA" id="ARBA00022692"/>
    </source>
</evidence>
<evidence type="ECO:0000256" key="2">
    <source>
        <dbReference type="ARBA" id="ARBA00022448"/>
    </source>
</evidence>
<reference evidence="10" key="1">
    <citation type="submission" date="2015-09" db="EMBL/GenBank/DDBJ databases">
        <authorList>
            <person name="Rodrigo-Torres L."/>
            <person name="Arahal D.R."/>
        </authorList>
    </citation>
    <scope>NUCLEOTIDE SEQUENCE [LARGE SCALE GENOMIC DNA]</scope>
    <source>
        <strain evidence="10">CECT 5091</strain>
    </source>
</reference>